<dbReference type="InterPro" id="IPR029058">
    <property type="entry name" value="AB_hydrolase_fold"/>
</dbReference>
<dbReference type="InterPro" id="IPR050228">
    <property type="entry name" value="Carboxylesterase_BioH"/>
</dbReference>
<evidence type="ECO:0000259" key="1">
    <source>
        <dbReference type="Pfam" id="PF12697"/>
    </source>
</evidence>
<dbReference type="KEGG" id="ppsc:EHS13_23890"/>
<dbReference type="GO" id="GO:0016787">
    <property type="term" value="F:hydrolase activity"/>
    <property type="evidence" value="ECO:0007669"/>
    <property type="project" value="UniProtKB-KW"/>
</dbReference>
<dbReference type="Proteomes" id="UP000426246">
    <property type="component" value="Chromosome"/>
</dbReference>
<evidence type="ECO:0000313" key="2">
    <source>
        <dbReference type="EMBL" id="QGQ97714.1"/>
    </source>
</evidence>
<sequence length="267" mass="30152">MKKPTIFFIHGAFVTPKSWEPMKKYFTAQGFECLAPAWPHHDKTVEELRQNPAAKLGELGLDELVDHYAKIIKALPEKPVLIGHSFGGLLTQLLMDRELGVAGIAIDSAGSKGVLAAAYPSTTKAIFGIIASPWRKTYMMPFRNFQYAFVHTLPRDEQERAYKEHVIPETTRIFFQAALAPFISKSPTAINYNNGKRGPLLMIAGQSDRIVPESMVRKNHSLYNQNSGAVTEYKAFPYRVHWIIAEPGFEEIADYSISWLNKHLNFQ</sequence>
<name>A0A6B8RPH8_9BACL</name>
<dbReference type="PANTHER" id="PTHR43194">
    <property type="entry name" value="HYDROLASE ALPHA/BETA FOLD FAMILY"/>
    <property type="match status" value="1"/>
</dbReference>
<keyword evidence="3" id="KW-1185">Reference proteome</keyword>
<accession>A0A6B8RPH8</accession>
<dbReference type="RefSeq" id="WP_155702815.1">
    <property type="nucleotide sequence ID" value="NZ_CP034235.1"/>
</dbReference>
<dbReference type="PANTHER" id="PTHR43194:SF2">
    <property type="entry name" value="PEROXISOMAL MEMBRANE PROTEIN LPX1"/>
    <property type="match status" value="1"/>
</dbReference>
<dbReference type="InterPro" id="IPR000073">
    <property type="entry name" value="AB_hydrolase_1"/>
</dbReference>
<dbReference type="AlphaFoldDB" id="A0A6B8RPH8"/>
<dbReference type="EMBL" id="CP034235">
    <property type="protein sequence ID" value="QGQ97714.1"/>
    <property type="molecule type" value="Genomic_DNA"/>
</dbReference>
<dbReference type="Gene3D" id="3.40.50.1820">
    <property type="entry name" value="alpha/beta hydrolase"/>
    <property type="match status" value="1"/>
</dbReference>
<evidence type="ECO:0000313" key="3">
    <source>
        <dbReference type="Proteomes" id="UP000426246"/>
    </source>
</evidence>
<dbReference type="OrthoDB" id="9112061at2"/>
<proteinExistence type="predicted"/>
<organism evidence="2 3">
    <name type="scientific">Paenibacillus psychroresistens</name>
    <dbReference type="NCBI Taxonomy" id="1778678"/>
    <lineage>
        <taxon>Bacteria</taxon>
        <taxon>Bacillati</taxon>
        <taxon>Bacillota</taxon>
        <taxon>Bacilli</taxon>
        <taxon>Bacillales</taxon>
        <taxon>Paenibacillaceae</taxon>
        <taxon>Paenibacillus</taxon>
    </lineage>
</organism>
<keyword evidence="2" id="KW-0378">Hydrolase</keyword>
<protein>
    <submittedName>
        <fullName evidence="2">Alpha/beta fold hydrolase</fullName>
    </submittedName>
</protein>
<gene>
    <name evidence="2" type="ORF">EHS13_23890</name>
</gene>
<feature type="domain" description="AB hydrolase-1" evidence="1">
    <location>
        <begin position="6"/>
        <end position="216"/>
    </location>
</feature>
<reference evidence="3" key="1">
    <citation type="submission" date="2018-11" db="EMBL/GenBank/DDBJ databases">
        <title>Complete genome sequence of Paenibacillus sp. ML311-T8.</title>
        <authorList>
            <person name="Nam Y.-D."/>
            <person name="Kang J."/>
            <person name="Chung W.-H."/>
            <person name="Park Y.S."/>
        </authorList>
    </citation>
    <scope>NUCLEOTIDE SEQUENCE [LARGE SCALE GENOMIC DNA]</scope>
    <source>
        <strain evidence="3">ML311-T8</strain>
    </source>
</reference>
<dbReference type="SUPFAM" id="SSF53474">
    <property type="entry name" value="alpha/beta-Hydrolases"/>
    <property type="match status" value="1"/>
</dbReference>
<dbReference type="Pfam" id="PF12697">
    <property type="entry name" value="Abhydrolase_6"/>
    <property type="match status" value="1"/>
</dbReference>